<feature type="binding site" evidence="12">
    <location>
        <position position="459"/>
    </location>
    <ligand>
        <name>Zn(2+)</name>
        <dbReference type="ChEBI" id="CHEBI:29105"/>
        <label>2</label>
    </ligand>
</feature>
<dbReference type="InterPro" id="IPR005259">
    <property type="entry name" value="PriA"/>
</dbReference>
<dbReference type="GO" id="GO:0006310">
    <property type="term" value="P:DNA recombination"/>
    <property type="evidence" value="ECO:0007669"/>
    <property type="project" value="InterPro"/>
</dbReference>
<evidence type="ECO:0000256" key="4">
    <source>
        <dbReference type="ARBA" id="ARBA00022741"/>
    </source>
</evidence>
<dbReference type="CDD" id="cd17929">
    <property type="entry name" value="DEXHc_priA"/>
    <property type="match status" value="1"/>
</dbReference>
<keyword evidence="3 12" id="KW-0479">Metal-binding</keyword>
<dbReference type="STRING" id="291169.A9E74_00279"/>
<evidence type="ECO:0000256" key="10">
    <source>
        <dbReference type="ARBA" id="ARBA00023235"/>
    </source>
</evidence>
<dbReference type="RefSeq" id="WP_069294871.1">
    <property type="nucleotide sequence ID" value="NZ_MCRI01000001.1"/>
</dbReference>
<dbReference type="EMBL" id="MCRI01000001">
    <property type="protein sequence ID" value="ODN68306.1"/>
    <property type="molecule type" value="Genomic_DNA"/>
</dbReference>
<dbReference type="InterPro" id="IPR014001">
    <property type="entry name" value="Helicase_ATP-bd"/>
</dbReference>
<feature type="binding site" evidence="12">
    <location>
        <position position="435"/>
    </location>
    <ligand>
        <name>Zn(2+)</name>
        <dbReference type="ChEBI" id="CHEBI:29105"/>
        <label>1</label>
    </ligand>
</feature>
<comment type="subunit">
    <text evidence="12">Component of the replication restart primosome.</text>
</comment>
<protein>
    <recommendedName>
        <fullName evidence="12">Replication restart protein PriA</fullName>
    </recommendedName>
    <alternativeName>
        <fullName evidence="12">ATP-dependent DNA helicase PriA</fullName>
        <ecNumber evidence="12">5.6.2.4</ecNumber>
    </alternativeName>
    <alternativeName>
        <fullName evidence="12">DNA 3'-5' helicase PriA</fullName>
    </alternativeName>
</protein>
<evidence type="ECO:0000313" key="15">
    <source>
        <dbReference type="EMBL" id="ODN68306.1"/>
    </source>
</evidence>
<dbReference type="GO" id="GO:0016887">
    <property type="term" value="F:ATP hydrolysis activity"/>
    <property type="evidence" value="ECO:0007669"/>
    <property type="project" value="RHEA"/>
</dbReference>
<feature type="binding site" evidence="12">
    <location>
        <position position="472"/>
    </location>
    <ligand>
        <name>Zn(2+)</name>
        <dbReference type="ChEBI" id="CHEBI:29105"/>
        <label>1</label>
    </ligand>
</feature>
<evidence type="ECO:0000256" key="11">
    <source>
        <dbReference type="ARBA" id="ARBA00048988"/>
    </source>
</evidence>
<dbReference type="Gene3D" id="3.40.50.300">
    <property type="entry name" value="P-loop containing nucleotide triphosphate hydrolases"/>
    <property type="match status" value="2"/>
</dbReference>
<dbReference type="NCBIfam" id="NF004067">
    <property type="entry name" value="PRK05580.1-4"/>
    <property type="match status" value="1"/>
</dbReference>
<dbReference type="SMART" id="SM00487">
    <property type="entry name" value="DEXDc"/>
    <property type="match status" value="1"/>
</dbReference>
<dbReference type="GO" id="GO:0006270">
    <property type="term" value="P:DNA replication initiation"/>
    <property type="evidence" value="ECO:0007669"/>
    <property type="project" value="TreeGrafter"/>
</dbReference>
<dbReference type="InterPro" id="IPR041222">
    <property type="entry name" value="PriA_3primeBD"/>
</dbReference>
<organism evidence="15 16">
    <name type="scientific">Methylophaga muralis</name>
    <dbReference type="NCBI Taxonomy" id="291169"/>
    <lineage>
        <taxon>Bacteria</taxon>
        <taxon>Pseudomonadati</taxon>
        <taxon>Pseudomonadota</taxon>
        <taxon>Gammaproteobacteria</taxon>
        <taxon>Thiotrichales</taxon>
        <taxon>Piscirickettsiaceae</taxon>
        <taxon>Methylophaga</taxon>
    </lineage>
</organism>
<dbReference type="GO" id="GO:0008270">
    <property type="term" value="F:zinc ion binding"/>
    <property type="evidence" value="ECO:0007669"/>
    <property type="project" value="UniProtKB-UniRule"/>
</dbReference>
<evidence type="ECO:0000256" key="12">
    <source>
        <dbReference type="HAMAP-Rule" id="MF_00983"/>
    </source>
</evidence>
<evidence type="ECO:0000256" key="7">
    <source>
        <dbReference type="ARBA" id="ARBA00022833"/>
    </source>
</evidence>
<dbReference type="Pfam" id="PF18319">
    <property type="entry name" value="Zn_ribbon_PriA"/>
    <property type="match status" value="1"/>
</dbReference>
<name>A0A1E3GXK7_9GAMM</name>
<evidence type="ECO:0000259" key="13">
    <source>
        <dbReference type="PROSITE" id="PS51192"/>
    </source>
</evidence>
<dbReference type="SMART" id="SM00490">
    <property type="entry name" value="HELICc"/>
    <property type="match status" value="1"/>
</dbReference>
<keyword evidence="8 12" id="KW-0067">ATP-binding</keyword>
<proteinExistence type="inferred from homology"/>
<dbReference type="InterPro" id="IPR001650">
    <property type="entry name" value="Helicase_C-like"/>
</dbReference>
<accession>A0A1E3GXK7</accession>
<dbReference type="Pfam" id="PF17764">
    <property type="entry name" value="PriA_3primeBD"/>
    <property type="match status" value="1"/>
</dbReference>
<dbReference type="GO" id="GO:0006269">
    <property type="term" value="P:DNA replication, synthesis of primer"/>
    <property type="evidence" value="ECO:0007669"/>
    <property type="project" value="UniProtKB-KW"/>
</dbReference>
<dbReference type="InterPro" id="IPR041236">
    <property type="entry name" value="PriA_C"/>
</dbReference>
<feature type="binding site" evidence="12">
    <location>
        <position position="475"/>
    </location>
    <ligand>
        <name>Zn(2+)</name>
        <dbReference type="ChEBI" id="CHEBI:29105"/>
        <label>1</label>
    </ligand>
</feature>
<keyword evidence="1 12" id="KW-0639">Primosome</keyword>
<feature type="binding site" evidence="12">
    <location>
        <position position="441"/>
    </location>
    <ligand>
        <name>Zn(2+)</name>
        <dbReference type="ChEBI" id="CHEBI:29105"/>
        <label>2</label>
    </ligand>
</feature>
<dbReference type="Pfam" id="PF18074">
    <property type="entry name" value="PriA_C"/>
    <property type="match status" value="1"/>
</dbReference>
<comment type="catalytic activity">
    <reaction evidence="11 12">
        <text>ATP + H2O = ADP + phosphate + H(+)</text>
        <dbReference type="Rhea" id="RHEA:13065"/>
        <dbReference type="ChEBI" id="CHEBI:15377"/>
        <dbReference type="ChEBI" id="CHEBI:15378"/>
        <dbReference type="ChEBI" id="CHEBI:30616"/>
        <dbReference type="ChEBI" id="CHEBI:43474"/>
        <dbReference type="ChEBI" id="CHEBI:456216"/>
        <dbReference type="EC" id="5.6.2.4"/>
    </reaction>
</comment>
<dbReference type="PATRIC" id="fig|291169.3.peg.282"/>
<feature type="binding site" evidence="12">
    <location>
        <position position="432"/>
    </location>
    <ligand>
        <name>Zn(2+)</name>
        <dbReference type="ChEBI" id="CHEBI:29105"/>
        <label>1</label>
    </ligand>
</feature>
<dbReference type="InterPro" id="IPR011545">
    <property type="entry name" value="DEAD/DEAH_box_helicase_dom"/>
</dbReference>
<dbReference type="Pfam" id="PF00270">
    <property type="entry name" value="DEAD"/>
    <property type="match status" value="1"/>
</dbReference>
<comment type="function">
    <text evidence="12">Initiates the restart of stalled replication forks, which reloads the replicative helicase on sites other than the origin of replication. Recognizes and binds to abandoned replication forks and remodels them to uncover a helicase loading site. Promotes assembly of the primosome at these replication forks.</text>
</comment>
<comment type="similarity">
    <text evidence="12">Belongs to the helicase family. PriA subfamily.</text>
</comment>
<feature type="binding site" evidence="12">
    <location>
        <position position="444"/>
    </location>
    <ligand>
        <name>Zn(2+)</name>
        <dbReference type="ChEBI" id="CHEBI:29105"/>
        <label>2</label>
    </ligand>
</feature>
<evidence type="ECO:0000256" key="1">
    <source>
        <dbReference type="ARBA" id="ARBA00022515"/>
    </source>
</evidence>
<keyword evidence="10 12" id="KW-0413">Isomerase</keyword>
<keyword evidence="4 12" id="KW-0547">Nucleotide-binding</keyword>
<evidence type="ECO:0000256" key="6">
    <source>
        <dbReference type="ARBA" id="ARBA00022806"/>
    </source>
</evidence>
<comment type="catalytic activity">
    <reaction evidence="12">
        <text>Couples ATP hydrolysis with the unwinding of duplex DNA by translocating in the 3'-5' direction.</text>
        <dbReference type="EC" id="5.6.2.4"/>
    </reaction>
</comment>
<dbReference type="FunFam" id="3.40.1440.60:FF:000001">
    <property type="entry name" value="Primosomal protein N"/>
    <property type="match status" value="1"/>
</dbReference>
<dbReference type="FunFam" id="3.40.50.300:FF:000489">
    <property type="entry name" value="Primosome assembly protein PriA"/>
    <property type="match status" value="1"/>
</dbReference>
<dbReference type="GO" id="GO:1990077">
    <property type="term" value="C:primosome complex"/>
    <property type="evidence" value="ECO:0007669"/>
    <property type="project" value="UniProtKB-UniRule"/>
</dbReference>
<evidence type="ECO:0000256" key="3">
    <source>
        <dbReference type="ARBA" id="ARBA00022723"/>
    </source>
</evidence>
<keyword evidence="2 12" id="KW-0235">DNA replication</keyword>
<dbReference type="GO" id="GO:0005524">
    <property type="term" value="F:ATP binding"/>
    <property type="evidence" value="ECO:0007669"/>
    <property type="project" value="UniProtKB-UniRule"/>
</dbReference>
<evidence type="ECO:0000256" key="2">
    <source>
        <dbReference type="ARBA" id="ARBA00022705"/>
    </source>
</evidence>
<evidence type="ECO:0000259" key="14">
    <source>
        <dbReference type="PROSITE" id="PS51194"/>
    </source>
</evidence>
<dbReference type="InterPro" id="IPR027417">
    <property type="entry name" value="P-loop_NTPase"/>
</dbReference>
<dbReference type="HAMAP" id="MF_00983">
    <property type="entry name" value="PriA"/>
    <property type="match status" value="1"/>
</dbReference>
<dbReference type="EC" id="5.6.2.4" evidence="12"/>
<dbReference type="PROSITE" id="PS51192">
    <property type="entry name" value="HELICASE_ATP_BIND_1"/>
    <property type="match status" value="1"/>
</dbReference>
<dbReference type="GO" id="GO:0003677">
    <property type="term" value="F:DNA binding"/>
    <property type="evidence" value="ECO:0007669"/>
    <property type="project" value="UniProtKB-UniRule"/>
</dbReference>
<dbReference type="GO" id="GO:0006302">
    <property type="term" value="P:double-strand break repair"/>
    <property type="evidence" value="ECO:0007669"/>
    <property type="project" value="InterPro"/>
</dbReference>
<evidence type="ECO:0000256" key="9">
    <source>
        <dbReference type="ARBA" id="ARBA00023125"/>
    </source>
</evidence>
<dbReference type="InterPro" id="IPR042115">
    <property type="entry name" value="PriA_3primeBD_sf"/>
</dbReference>
<keyword evidence="5 12" id="KW-0378">Hydrolase</keyword>
<dbReference type="SUPFAM" id="SSF52540">
    <property type="entry name" value="P-loop containing nucleoside triphosphate hydrolases"/>
    <property type="match status" value="1"/>
</dbReference>
<keyword evidence="9 12" id="KW-0238">DNA-binding</keyword>
<sequence>MSCIVEIALSCPLRQTFDYLSDDPAENWQIGMRASVSFGSRQLIGIVVAIKPIAEKAVDKLKKIDQQIDKQSFLPNEIMQLVQWVSRYYHHPVGECFQTALPKRLRLGDPDEMQTETYWILHQQPDSTSKTGKKQQQILDLLEDYPEGLSEKALRVQLGNVKSSLSALVQQNVVAARQYVALPVPCLELQQQVLLNNQQKQSIETILGSKGQFSTFLLQGITGSGKTEVYIETCREFVENQQQVLVLIPEIGLTTQFVERFRQSLNASIVVINSSVSDSDRKQAWLLARAGKADIIIGTRSAVFTPMINPGLIIIDEEHDSSYKQQDGLRYHARNVALMRAKSLNIPIVLGSATPSLETLYQVKQQRYQFLELTERAGGASLPKVALLAAQNSSENNGLSSSLINAIEKHIKQNHQVLLFINRRGFAPVLMCHQCHWQANCRSCDAKMVVHQHQNRLFCHHCGLIQILPKICPECGNTELKSYGVGTEKIEQALTAIFKDVPVLRIDRDSTQRVNSFANMVKQINQGQAAILVGTQMLAKGHDFHDVTLVGVVDADQALFSADFRATESLAQLITQVTGRAGRGKKAGEVLIQTEQPEHPFWQNLLQHGYESVADNLLSERIQMELPPHGFWAVWRAEAKEKDLAIELLQQVSGLLQQSNSSVLILGPVPALMEKRAGRYRAQLLMRSADRGALHQLIDQHIDSVTKLKLARKARWSIDIDPTELI</sequence>
<feature type="domain" description="Helicase ATP-binding" evidence="13">
    <location>
        <begin position="207"/>
        <end position="373"/>
    </location>
</feature>
<feature type="binding site" evidence="12">
    <location>
        <position position="462"/>
    </location>
    <ligand>
        <name>Zn(2+)</name>
        <dbReference type="ChEBI" id="CHEBI:29105"/>
        <label>2</label>
    </ligand>
</feature>
<dbReference type="PANTHER" id="PTHR30580">
    <property type="entry name" value="PRIMOSOMAL PROTEIN N"/>
    <property type="match status" value="1"/>
</dbReference>
<dbReference type="NCBIfam" id="TIGR00595">
    <property type="entry name" value="priA"/>
    <property type="match status" value="1"/>
</dbReference>
<dbReference type="Pfam" id="PF00271">
    <property type="entry name" value="Helicase_C"/>
    <property type="match status" value="1"/>
</dbReference>
<evidence type="ECO:0000256" key="5">
    <source>
        <dbReference type="ARBA" id="ARBA00022801"/>
    </source>
</evidence>
<comment type="caution">
    <text evidence="15">The sequence shown here is derived from an EMBL/GenBank/DDBJ whole genome shotgun (WGS) entry which is preliminary data.</text>
</comment>
<dbReference type="Gene3D" id="3.40.1440.60">
    <property type="entry name" value="PriA, 3(prime) DNA-binding domain"/>
    <property type="match status" value="1"/>
</dbReference>
<feature type="domain" description="Helicase C-terminal" evidence="14">
    <location>
        <begin position="463"/>
        <end position="621"/>
    </location>
</feature>
<dbReference type="InterPro" id="IPR040498">
    <property type="entry name" value="PriA_CRR"/>
</dbReference>
<keyword evidence="6 12" id="KW-0347">Helicase</keyword>
<keyword evidence="16" id="KW-1185">Reference proteome</keyword>
<dbReference type="GO" id="GO:0043138">
    <property type="term" value="F:3'-5' DNA helicase activity"/>
    <property type="evidence" value="ECO:0007669"/>
    <property type="project" value="UniProtKB-EC"/>
</dbReference>
<dbReference type="AlphaFoldDB" id="A0A1E3GXK7"/>
<evidence type="ECO:0000256" key="8">
    <source>
        <dbReference type="ARBA" id="ARBA00022840"/>
    </source>
</evidence>
<keyword evidence="7 12" id="KW-0862">Zinc</keyword>
<dbReference type="Proteomes" id="UP000094379">
    <property type="component" value="Unassembled WGS sequence"/>
</dbReference>
<reference evidence="15 16" key="1">
    <citation type="submission" date="2016-07" db="EMBL/GenBank/DDBJ databases">
        <title>Draft Genome Sequence of Methylophaga muralis Bur 1.</title>
        <authorList>
            <person name="Vasilenko O.V."/>
            <person name="Doronina N.V."/>
            <person name="Shmareva M.N."/>
            <person name="Tarlachkov S.V."/>
            <person name="Mustakhimov I."/>
            <person name="Trotsenko Y.A."/>
        </authorList>
    </citation>
    <scope>NUCLEOTIDE SEQUENCE [LARGE SCALE GENOMIC DNA]</scope>
    <source>
        <strain evidence="15 16">Bur 1</strain>
    </source>
</reference>
<gene>
    <name evidence="12 15" type="primary">priA</name>
    <name evidence="15" type="ORF">A9E74_00279</name>
</gene>
<dbReference type="PANTHER" id="PTHR30580:SF0">
    <property type="entry name" value="PRIMOSOMAL PROTEIN N"/>
    <property type="match status" value="1"/>
</dbReference>
<comment type="cofactor">
    <cofactor evidence="12">
        <name>Zn(2+)</name>
        <dbReference type="ChEBI" id="CHEBI:29105"/>
    </cofactor>
    <text evidence="12">Binds 2 zinc ions per subunit.</text>
</comment>
<dbReference type="PROSITE" id="PS51194">
    <property type="entry name" value="HELICASE_CTER"/>
    <property type="match status" value="1"/>
</dbReference>
<evidence type="ECO:0000313" key="16">
    <source>
        <dbReference type="Proteomes" id="UP000094379"/>
    </source>
</evidence>